<accession>D5VFJ9</accession>
<organism evidence="1 2">
    <name type="scientific">Caulobacter segnis (strain ATCC 21756 / DSM 7131 / JCM 7823 / NBRC 15250 / LMG 17158 / TK0059)</name>
    <name type="common">Mycoplana segnis</name>
    <dbReference type="NCBI Taxonomy" id="509190"/>
    <lineage>
        <taxon>Bacteria</taxon>
        <taxon>Pseudomonadati</taxon>
        <taxon>Pseudomonadota</taxon>
        <taxon>Alphaproteobacteria</taxon>
        <taxon>Caulobacterales</taxon>
        <taxon>Caulobacteraceae</taxon>
        <taxon>Caulobacter</taxon>
    </lineage>
</organism>
<dbReference type="AlphaFoldDB" id="D5VFJ9"/>
<dbReference type="Proteomes" id="UP000002629">
    <property type="component" value="Chromosome"/>
</dbReference>
<gene>
    <name evidence="1" type="ordered locus">Cseg_1231</name>
</gene>
<sequence>MLALAVVVISGVFVLAAMVGLADAAVCFACWGAARLIGESKRQKPEQTPARGITA</sequence>
<proteinExistence type="predicted"/>
<dbReference type="HOGENOM" id="CLU_3023618_0_0_5"/>
<dbReference type="EMBL" id="CP002008">
    <property type="protein sequence ID" value="ADG09731.1"/>
    <property type="molecule type" value="Genomic_DNA"/>
</dbReference>
<protein>
    <submittedName>
        <fullName evidence="1">Uncharacterized protein</fullName>
    </submittedName>
</protein>
<evidence type="ECO:0000313" key="2">
    <source>
        <dbReference type="Proteomes" id="UP000002629"/>
    </source>
</evidence>
<name>D5VFJ9_CAUST</name>
<dbReference type="KEGG" id="cse:Cseg_1231"/>
<dbReference type="RefSeq" id="WP_013078398.1">
    <property type="nucleotide sequence ID" value="NC_014100.1"/>
</dbReference>
<evidence type="ECO:0000313" key="1">
    <source>
        <dbReference type="EMBL" id="ADG09731.1"/>
    </source>
</evidence>
<reference evidence="2" key="1">
    <citation type="journal article" date="2011" name="J. Bacteriol.">
        <title>Genome sequences of eight morphologically diverse alphaproteobacteria.</title>
        <authorList>
            <consortium name="US DOE Joint Genome Institute"/>
            <person name="Brown P.J."/>
            <person name="Kysela D.T."/>
            <person name="Buechlein A."/>
            <person name="Hemmerich C."/>
            <person name="Brun Y.V."/>
        </authorList>
    </citation>
    <scope>NUCLEOTIDE SEQUENCE [LARGE SCALE GENOMIC DNA]</scope>
    <source>
        <strain evidence="2">ATCC 21756 / DSM 7131 / JCM 7823 / NBRC 15250 / LMG 17158 / TK0059</strain>
    </source>
</reference>